<dbReference type="Gene3D" id="3.10.20.90">
    <property type="entry name" value="Phosphatidylinositol 3-kinase Catalytic Subunit, Chain A, domain 1"/>
    <property type="match status" value="1"/>
</dbReference>
<dbReference type="SMART" id="SM00326">
    <property type="entry name" value="SH3"/>
    <property type="match status" value="1"/>
</dbReference>
<feature type="domain" description="Rho-GAP" evidence="6">
    <location>
        <begin position="187"/>
        <end position="378"/>
    </location>
</feature>
<dbReference type="Pfam" id="PF00620">
    <property type="entry name" value="RhoGAP"/>
    <property type="match status" value="1"/>
</dbReference>
<keyword evidence="1 3" id="KW-0728">SH3 domain</keyword>
<dbReference type="InterPro" id="IPR050729">
    <property type="entry name" value="Rho-GAP"/>
</dbReference>
<dbReference type="AlphaFoldDB" id="A0A9Q0R657"/>
<dbReference type="InterPro" id="IPR036028">
    <property type="entry name" value="SH3-like_dom_sf"/>
</dbReference>
<feature type="coiled-coil region" evidence="4">
    <location>
        <begin position="478"/>
        <end position="508"/>
    </location>
</feature>
<dbReference type="Proteomes" id="UP001149090">
    <property type="component" value="Unassembled WGS sequence"/>
</dbReference>
<dbReference type="InterPro" id="IPR032425">
    <property type="entry name" value="FERM_f0"/>
</dbReference>
<evidence type="ECO:0000256" key="4">
    <source>
        <dbReference type="SAM" id="Coils"/>
    </source>
</evidence>
<evidence type="ECO:0000259" key="5">
    <source>
        <dbReference type="PROSITE" id="PS50002"/>
    </source>
</evidence>
<feature type="domain" description="SH3" evidence="5">
    <location>
        <begin position="385"/>
        <end position="445"/>
    </location>
</feature>
<evidence type="ECO:0000256" key="2">
    <source>
        <dbReference type="ARBA" id="ARBA00022468"/>
    </source>
</evidence>
<evidence type="ECO:0000256" key="3">
    <source>
        <dbReference type="PROSITE-ProRule" id="PRU00192"/>
    </source>
</evidence>
<dbReference type="Pfam" id="PF16511">
    <property type="entry name" value="FERM_f0"/>
    <property type="match status" value="1"/>
</dbReference>
<dbReference type="SUPFAM" id="SSF48350">
    <property type="entry name" value="GTPase activation domain, GAP"/>
    <property type="match status" value="1"/>
</dbReference>
<reference evidence="7" key="1">
    <citation type="submission" date="2022-10" db="EMBL/GenBank/DDBJ databases">
        <title>Novel sulphate-reducing endosymbionts in the free-living metamonad Anaeramoeba.</title>
        <authorList>
            <person name="Jerlstrom-Hultqvist J."/>
            <person name="Cepicka I."/>
            <person name="Gallot-Lavallee L."/>
            <person name="Salas-Leiva D."/>
            <person name="Curtis B.A."/>
            <person name="Zahonova K."/>
            <person name="Pipaliya S."/>
            <person name="Dacks J."/>
            <person name="Roger A.J."/>
        </authorList>
    </citation>
    <scope>NUCLEOTIDE SEQUENCE</scope>
    <source>
        <strain evidence="7">BMAN</strain>
    </source>
</reference>
<keyword evidence="2" id="KW-0343">GTPase activation</keyword>
<dbReference type="Gene3D" id="2.30.30.40">
    <property type="entry name" value="SH3 Domains"/>
    <property type="match status" value="1"/>
</dbReference>
<dbReference type="GO" id="GO:0007165">
    <property type="term" value="P:signal transduction"/>
    <property type="evidence" value="ECO:0007669"/>
    <property type="project" value="InterPro"/>
</dbReference>
<dbReference type="Pfam" id="PF00018">
    <property type="entry name" value="SH3_1"/>
    <property type="match status" value="1"/>
</dbReference>
<dbReference type="InterPro" id="IPR001452">
    <property type="entry name" value="SH3_domain"/>
</dbReference>
<sequence>MAAFLLLKVSFPYKQTTKMMKFTPLTLVEEVKEQICTREGIENPESFGLFCTTGNGFWLEDKQPIFGYELWNDKTVEFKKNIFRNLNIVYLGELYTVPIDEILSVSKQIPIITRNLGITNYLNFVFVYQGRFLNENKNFFEQEIEDIDKAEIILKKDIPLSVKKIEIDANKKKKKKDEIISNPIFQKPLHVALTRGEKVLEVPTILTKPFEYVEKFGMDVEGIYRKSGGKNTIEKLKDLFDKSDDFNFQELVSSPHDATGVFKLYLRELPEPPLTWELYDKFIEADEIPENWERVKQLRRLVYSLPTPNFNAVKCICEHMFKVSQYSAQNQMGISNLAMLMGPNLLRSPDESMSAVVTDTRHQYSICATLISEYEYMFYNKEKSFYPPFAKVVYEFQASEKGELTIKVGEIIEVVKSDDSGWWVARGPNKKQGLIPSSYVEIVPDYIPPPRVKRKQVQGKQSKKQHIQSQIQILKDSLNEELKIKSELQTEKKELESILKEIHDSIQQEIQLTIKIENLIKAKHGDDILK</sequence>
<dbReference type="PROSITE" id="PS50002">
    <property type="entry name" value="SH3"/>
    <property type="match status" value="1"/>
</dbReference>
<dbReference type="PANTHER" id="PTHR23176">
    <property type="entry name" value="RHO/RAC/CDC GTPASE-ACTIVATING PROTEIN"/>
    <property type="match status" value="1"/>
</dbReference>
<dbReference type="SUPFAM" id="SSF50044">
    <property type="entry name" value="SH3-domain"/>
    <property type="match status" value="1"/>
</dbReference>
<dbReference type="Gene3D" id="1.10.555.10">
    <property type="entry name" value="Rho GTPase activation protein"/>
    <property type="match status" value="1"/>
</dbReference>
<evidence type="ECO:0000313" key="8">
    <source>
        <dbReference type="Proteomes" id="UP001149090"/>
    </source>
</evidence>
<organism evidence="7 8">
    <name type="scientific">Anaeramoeba ignava</name>
    <name type="common">Anaerobic marine amoeba</name>
    <dbReference type="NCBI Taxonomy" id="1746090"/>
    <lineage>
        <taxon>Eukaryota</taxon>
        <taxon>Metamonada</taxon>
        <taxon>Anaeramoebidae</taxon>
        <taxon>Anaeramoeba</taxon>
    </lineage>
</organism>
<dbReference type="GO" id="GO:0005096">
    <property type="term" value="F:GTPase activator activity"/>
    <property type="evidence" value="ECO:0007669"/>
    <property type="project" value="UniProtKB-KW"/>
</dbReference>
<accession>A0A9Q0R657</accession>
<keyword evidence="8" id="KW-1185">Reference proteome</keyword>
<dbReference type="PROSITE" id="PS50238">
    <property type="entry name" value="RHOGAP"/>
    <property type="match status" value="1"/>
</dbReference>
<protein>
    <submittedName>
        <fullName evidence="7">Rho/rac/cdc gtpase-activating protein</fullName>
    </submittedName>
</protein>
<dbReference type="PANTHER" id="PTHR23176:SF129">
    <property type="entry name" value="RHO GTPASE ACTIVATING PROTEIN AT 16F, ISOFORM E-RELATED"/>
    <property type="match status" value="1"/>
</dbReference>
<dbReference type="CDD" id="cd00159">
    <property type="entry name" value="RhoGAP"/>
    <property type="match status" value="1"/>
</dbReference>
<evidence type="ECO:0000313" key="7">
    <source>
        <dbReference type="EMBL" id="KAJ5067933.1"/>
    </source>
</evidence>
<dbReference type="CDD" id="cd00174">
    <property type="entry name" value="SH3"/>
    <property type="match status" value="1"/>
</dbReference>
<dbReference type="OrthoDB" id="79452at2759"/>
<dbReference type="InterPro" id="IPR000198">
    <property type="entry name" value="RhoGAP_dom"/>
</dbReference>
<dbReference type="InterPro" id="IPR008936">
    <property type="entry name" value="Rho_GTPase_activation_prot"/>
</dbReference>
<comment type="caution">
    <text evidence="7">The sequence shown here is derived from an EMBL/GenBank/DDBJ whole genome shotgun (WGS) entry which is preliminary data.</text>
</comment>
<proteinExistence type="predicted"/>
<name>A0A9Q0R657_ANAIG</name>
<dbReference type="EMBL" id="JAPDFW010000123">
    <property type="protein sequence ID" value="KAJ5067933.1"/>
    <property type="molecule type" value="Genomic_DNA"/>
</dbReference>
<dbReference type="InterPro" id="IPR029071">
    <property type="entry name" value="Ubiquitin-like_domsf"/>
</dbReference>
<dbReference type="SMART" id="SM00324">
    <property type="entry name" value="RhoGAP"/>
    <property type="match status" value="1"/>
</dbReference>
<evidence type="ECO:0000256" key="1">
    <source>
        <dbReference type="ARBA" id="ARBA00022443"/>
    </source>
</evidence>
<dbReference type="GO" id="GO:0005737">
    <property type="term" value="C:cytoplasm"/>
    <property type="evidence" value="ECO:0007669"/>
    <property type="project" value="TreeGrafter"/>
</dbReference>
<dbReference type="SUPFAM" id="SSF54236">
    <property type="entry name" value="Ubiquitin-like"/>
    <property type="match status" value="1"/>
</dbReference>
<gene>
    <name evidence="7" type="ORF">M0811_12740</name>
</gene>
<keyword evidence="4" id="KW-0175">Coiled coil</keyword>
<evidence type="ECO:0000259" key="6">
    <source>
        <dbReference type="PROSITE" id="PS50238"/>
    </source>
</evidence>
<dbReference type="PRINTS" id="PR00452">
    <property type="entry name" value="SH3DOMAIN"/>
</dbReference>